<dbReference type="GeneID" id="80558861"/>
<organism evidence="1 2">
    <name type="scientific">Cotonvirus japonicus</name>
    <dbReference type="NCBI Taxonomy" id="2811091"/>
    <lineage>
        <taxon>Viruses</taxon>
        <taxon>Varidnaviria</taxon>
        <taxon>Bamfordvirae</taxon>
        <taxon>Nucleocytoviricota</taxon>
        <taxon>Megaviricetes</taxon>
        <taxon>Imitervirales</taxon>
        <taxon>Mimiviridae</taxon>
        <taxon>Megamimivirinae</taxon>
        <taxon>Cotonvirus</taxon>
        <taxon>Cotonvirus japonicum</taxon>
    </lineage>
</organism>
<proteinExistence type="predicted"/>
<reference evidence="1 2" key="1">
    <citation type="submission" date="2021-02" db="EMBL/GenBank/DDBJ databases">
        <title>Cotonvirus japonicus, which uses Golgi apparatus of host cells for its virion factory, phylogenetically links tailed tupanvirus and icosahedral mimivirus.</title>
        <authorList>
            <person name="Takahashi H."/>
            <person name="Fukaya S."/>
            <person name="Song C."/>
            <person name="Murata K."/>
            <person name="Takemura M."/>
        </authorList>
    </citation>
    <scope>NUCLEOTIDE SEQUENCE [LARGE SCALE GENOMIC DNA]</scope>
</reference>
<evidence type="ECO:0008006" key="3">
    <source>
        <dbReference type="Google" id="ProtNLM"/>
    </source>
</evidence>
<accession>A0ABM7NU71</accession>
<dbReference type="EMBL" id="AP024483">
    <property type="protein sequence ID" value="BCS83656.1"/>
    <property type="molecule type" value="Genomic_DNA"/>
</dbReference>
<evidence type="ECO:0000313" key="2">
    <source>
        <dbReference type="Proteomes" id="UP001321479"/>
    </source>
</evidence>
<dbReference type="RefSeq" id="YP_010842264.1">
    <property type="nucleotide sequence ID" value="NC_079139.1"/>
</dbReference>
<keyword evidence="2" id="KW-1185">Reference proteome</keyword>
<evidence type="ECO:0000313" key="1">
    <source>
        <dbReference type="EMBL" id="BCS83656.1"/>
    </source>
</evidence>
<name>A0ABM7NU71_9VIRU</name>
<dbReference type="Proteomes" id="UP001321479">
    <property type="component" value="Segment"/>
</dbReference>
<sequence>MNDFKFKYCICYIKPEFDRYIKKSKLFIDKNTSIKIKFKDNYILIDINDFHEFIEFIIDNELICKKKSITNCYRDYYFNKYLNYIFKNNLLDHIKSPIIKRYIKFINIHDYDGYFNHKYSDIIMKACEYSSFDTIKITMKLTTVKDYTLGEIIFDVCKRNDQEFFKIFKYFVDLYCDTITNYFKFRTKKNDYLNFYDPECDNFNILETIAHTNNLQVFNYFIEKIDFAINSIDNTKLKPKYLNIYDKLLESHGYSQKIKNHLLSYCILYEKLIIANQLILDGANINKIYKKLIDCLFQNEIVNSIDFFIEKGMLDKNQINDRFKKSYEYGPKVAEVLVSNGADYELYVDKLMVKTKNDPNKDFYNYLKELKNQ</sequence>
<protein>
    <recommendedName>
        <fullName evidence="3">Ankyrin repeat protein</fullName>
    </recommendedName>
</protein>